<sequence>MRVLDNTLNIIKNNTLNIIKNKTLTYEQKVLSLAREAENSLDVLNLPSDVQSLRDEGVICDLNEGNAPYRPRYICPDYEKFMKQGSEFLNLNPPKDIWEATNNLLILYKHVPSITSMPVYIGNIDTLLDPFISDENEAYNAIKLFLLHIDRTITDSFCHANIGPKETKAGRLILKAQRELQTAIPNITLKYGKETSKEFAIDSINTALITAKPSFANHEIFSKDFPYNNYGIASCYNGLYIGGGSFTLVRLNLYAAAKKAKSTEDFLDNVLPDIMTKMSNYIDKRINFIVNESNFFESSFLVREKLIHKDRFTAMFGMFGLAECVNLLLKTSELKDRFGHSEKANELGIKIIEKMYNIVNSNVNEYCSATDGHFLLHAQVGIETDKGTSPGCRIPIGEEPNLPIHLLQSAKFHRYFPSGIGDIFPFESTAKKNPESILDIINGAFNEGMRYFSLYASDSDVIRITGYLVKLSDIKKLDKGEQVLQDTVALGLGAVKNSRILERKVRDDA</sequence>
<dbReference type="Pfam" id="PF11230">
    <property type="entry name" value="YjjI-like"/>
    <property type="match status" value="1"/>
</dbReference>
<dbReference type="NCBIfam" id="TIGR04040">
    <property type="entry name" value="glycyl_YjjI"/>
    <property type="match status" value="1"/>
</dbReference>
<dbReference type="PIRSF" id="PIRSF028991">
    <property type="entry name" value="Glycl_rad_HI0521_prd"/>
    <property type="match status" value="1"/>
</dbReference>
<protein>
    <submittedName>
        <fullName evidence="1">YjjI family glycine radical enzyme</fullName>
    </submittedName>
</protein>
<proteinExistence type="predicted"/>
<name>A0A6G4HXC8_CLOBO</name>
<evidence type="ECO:0000313" key="1">
    <source>
        <dbReference type="EMBL" id="NFV17946.1"/>
    </source>
</evidence>
<gene>
    <name evidence="1" type="primary">yjjI</name>
    <name evidence="1" type="ORF">FDG29_17575</name>
</gene>
<organism evidence="1">
    <name type="scientific">Clostridium botulinum</name>
    <dbReference type="NCBI Taxonomy" id="1491"/>
    <lineage>
        <taxon>Bacteria</taxon>
        <taxon>Bacillati</taxon>
        <taxon>Bacillota</taxon>
        <taxon>Clostridia</taxon>
        <taxon>Eubacteriales</taxon>
        <taxon>Clostridiaceae</taxon>
        <taxon>Clostridium</taxon>
    </lineage>
</organism>
<reference evidence="1" key="1">
    <citation type="submission" date="2019-04" db="EMBL/GenBank/DDBJ databases">
        <title>Genome sequencing of Clostridium botulinum Groups I-IV and Clostridium butyricum.</title>
        <authorList>
            <person name="Brunt J."/>
            <person name="Van Vliet A.H.M."/>
            <person name="Stringer S.C."/>
            <person name="Carter A.T."/>
            <person name="Peck M.W."/>
        </authorList>
    </citation>
    <scope>NUCLEOTIDE SEQUENCE</scope>
    <source>
        <strain evidence="1">751/1</strain>
    </source>
</reference>
<dbReference type="EMBL" id="SXEU01000009">
    <property type="protein sequence ID" value="NFV17946.1"/>
    <property type="molecule type" value="Genomic_DNA"/>
</dbReference>
<comment type="caution">
    <text evidence="1">The sequence shown here is derived from an EMBL/GenBank/DDBJ whole genome shotgun (WGS) entry which is preliminary data.</text>
</comment>
<accession>A0A6G4HXC8</accession>
<dbReference type="Gene3D" id="3.20.70.20">
    <property type="match status" value="1"/>
</dbReference>
<dbReference type="AlphaFoldDB" id="A0A6G4HXC8"/>
<dbReference type="SUPFAM" id="SSF51998">
    <property type="entry name" value="PFL-like glycyl radical enzymes"/>
    <property type="match status" value="1"/>
</dbReference>
<dbReference type="InterPro" id="IPR016905">
    <property type="entry name" value="Glycyl_radical_YjjI-like"/>
</dbReference>